<reference evidence="2" key="2">
    <citation type="submission" date="2006-01" db="EMBL/GenBank/DDBJ databases">
        <authorList>
            <person name="Genoscope"/>
        </authorList>
    </citation>
    <scope>NUCLEOTIDE SEQUENCE</scope>
</reference>
<feature type="domain" description="Nitroreductase" evidence="1">
    <location>
        <begin position="119"/>
        <end position="300"/>
    </location>
</feature>
<dbReference type="InterPro" id="IPR052544">
    <property type="entry name" value="Bacteriocin_Proc_Enz"/>
</dbReference>
<gene>
    <name evidence="2" type="ORF">kuste4482</name>
</gene>
<dbReference type="Gene3D" id="3.40.109.10">
    <property type="entry name" value="NADH Oxidase"/>
    <property type="match status" value="1"/>
</dbReference>
<dbReference type="NCBIfam" id="TIGR03605">
    <property type="entry name" value="antibiot_sagB"/>
    <property type="match status" value="1"/>
</dbReference>
<dbReference type="PANTHER" id="PTHR43745">
    <property type="entry name" value="NITROREDUCTASE MJ1384-RELATED"/>
    <property type="match status" value="1"/>
</dbReference>
<dbReference type="InterPro" id="IPR029479">
    <property type="entry name" value="Nitroreductase"/>
</dbReference>
<proteinExistence type="predicted"/>
<dbReference type="PANTHER" id="PTHR43745:SF2">
    <property type="entry name" value="NITROREDUCTASE MJ1384-RELATED"/>
    <property type="match status" value="1"/>
</dbReference>
<sequence>MINCRGEAFACTGNKDVKRCLYMRRHRSTERVYCTQANASPHAFSKKINCCQKRSVIMSNGIGKEFMHMTKYQYLAASDQMKGIQQPPLELPYDRSKPIIDLPKPEDIVVKNADVRRVIESRTSIRNYSKKPLTLEELSYLLWCTQGVKEVIPGTATYRNVPSAGARHSLETYLLVNNITGLLPGAYRFLASKHKLMEVNLQPDIADKITEACLGQNIIKLCDVVFIWSAVAYRMKWRYGERGYRYMHLDAGHVCQNLYLSAESIDCGVCAIAAFSDDNINDLLSLDGDEEFVIYLAAAGKK</sequence>
<evidence type="ECO:0000259" key="1">
    <source>
        <dbReference type="Pfam" id="PF00881"/>
    </source>
</evidence>
<organism evidence="2">
    <name type="scientific">Kuenenia stuttgartiensis</name>
    <dbReference type="NCBI Taxonomy" id="174633"/>
    <lineage>
        <taxon>Bacteria</taxon>
        <taxon>Pseudomonadati</taxon>
        <taxon>Planctomycetota</taxon>
        <taxon>Candidatus Brocadiia</taxon>
        <taxon>Candidatus Brocadiales</taxon>
        <taxon>Candidatus Brocadiaceae</taxon>
        <taxon>Candidatus Kuenenia</taxon>
    </lineage>
</organism>
<dbReference type="SUPFAM" id="SSF55469">
    <property type="entry name" value="FMN-dependent nitroreductase-like"/>
    <property type="match status" value="1"/>
</dbReference>
<dbReference type="AlphaFoldDB" id="Q1Q5F6"/>
<evidence type="ECO:0000313" key="2">
    <source>
        <dbReference type="EMBL" id="CAJ75244.1"/>
    </source>
</evidence>
<dbReference type="Pfam" id="PF00881">
    <property type="entry name" value="Nitroreductase"/>
    <property type="match status" value="1"/>
</dbReference>
<dbReference type="InterPro" id="IPR000415">
    <property type="entry name" value="Nitroreductase-like"/>
</dbReference>
<name>Q1Q5F6_KUEST</name>
<dbReference type="GO" id="GO:0016491">
    <property type="term" value="F:oxidoreductase activity"/>
    <property type="evidence" value="ECO:0007669"/>
    <property type="project" value="InterPro"/>
</dbReference>
<accession>Q1Q5F6</accession>
<dbReference type="CDD" id="cd02142">
    <property type="entry name" value="McbC_SagB-like_oxidoreductase"/>
    <property type="match status" value="1"/>
</dbReference>
<protein>
    <recommendedName>
        <fullName evidence="1">Nitroreductase domain-containing protein</fullName>
    </recommendedName>
</protein>
<dbReference type="EMBL" id="CT573071">
    <property type="protein sequence ID" value="CAJ75244.1"/>
    <property type="molecule type" value="Genomic_DNA"/>
</dbReference>
<reference evidence="2" key="1">
    <citation type="journal article" date="2006" name="Nature">
        <title>Deciphering the evolution and metabolism of an anammox bacterium from a community genome.</title>
        <authorList>
            <person name="Strous M."/>
            <person name="Pelletier E."/>
            <person name="Mangenot S."/>
            <person name="Rattei T."/>
            <person name="Lehner A."/>
            <person name="Taylor M.W."/>
            <person name="Horn M."/>
            <person name="Daims H."/>
            <person name="Bartol-Mavel D."/>
            <person name="Wincker P."/>
            <person name="Barbe V."/>
            <person name="Fonknechten N."/>
            <person name="Vallenet D."/>
            <person name="Segurens B."/>
            <person name="Schenowitz-Truong C."/>
            <person name="Medigue C."/>
            <person name="Collingro A."/>
            <person name="Snel B."/>
            <person name="Dutilh B.E."/>
            <person name="OpDenCamp H.J.M."/>
            <person name="vanDerDrift C."/>
            <person name="Cirpus I."/>
            <person name="vanDePas-Schoonen K.T."/>
            <person name="Harhangi H.R."/>
            <person name="vanNiftrik L."/>
            <person name="Schmid M."/>
            <person name="Keltjens J."/>
            <person name="vanDeVossenberg J."/>
            <person name="Kartal B."/>
            <person name="Meier H."/>
            <person name="Frishman D."/>
            <person name="Huynen M.A."/>
            <person name="Mewes H."/>
            <person name="Weissenbach J."/>
            <person name="Jetten M.S.M."/>
            <person name="Wagner M."/>
            <person name="LePaslier D."/>
        </authorList>
    </citation>
    <scope>NUCLEOTIDE SEQUENCE</scope>
</reference>
<dbReference type="InterPro" id="IPR020051">
    <property type="entry name" value="SagB-type_dehydrogenase"/>
</dbReference>